<keyword evidence="2" id="KW-0677">Repeat</keyword>
<evidence type="ECO:0000256" key="2">
    <source>
        <dbReference type="ARBA" id="ARBA00022737"/>
    </source>
</evidence>
<gene>
    <name evidence="4" type="ORF">ZIOFF_021457</name>
</gene>
<evidence type="ECO:0000313" key="4">
    <source>
        <dbReference type="EMBL" id="KAG6518056.1"/>
    </source>
</evidence>
<feature type="repeat" description="PPR" evidence="3">
    <location>
        <begin position="106"/>
        <end position="140"/>
    </location>
</feature>
<feature type="repeat" description="PPR" evidence="3">
    <location>
        <begin position="318"/>
        <end position="352"/>
    </location>
</feature>
<dbReference type="Pfam" id="PF13041">
    <property type="entry name" value="PPR_2"/>
    <property type="match status" value="4"/>
</dbReference>
<dbReference type="PROSITE" id="PS51375">
    <property type="entry name" value="PPR"/>
    <property type="match status" value="8"/>
</dbReference>
<dbReference type="EMBL" id="JACMSC010000006">
    <property type="protein sequence ID" value="KAG6518056.1"/>
    <property type="molecule type" value="Genomic_DNA"/>
</dbReference>
<reference evidence="4 5" key="1">
    <citation type="submission" date="2020-08" db="EMBL/GenBank/DDBJ databases">
        <title>Plant Genome Project.</title>
        <authorList>
            <person name="Zhang R.-G."/>
        </authorList>
    </citation>
    <scope>NUCLEOTIDE SEQUENCE [LARGE SCALE GENOMIC DNA]</scope>
    <source>
        <tissue evidence="4">Rhizome</tissue>
    </source>
</reference>
<feature type="repeat" description="PPR" evidence="3">
    <location>
        <begin position="283"/>
        <end position="317"/>
    </location>
</feature>
<dbReference type="Proteomes" id="UP000734854">
    <property type="component" value="Unassembled WGS sequence"/>
</dbReference>
<protein>
    <recommendedName>
        <fullName evidence="6">Pentatricopeptide repeat-containing protein</fullName>
    </recommendedName>
</protein>
<evidence type="ECO:0008006" key="6">
    <source>
        <dbReference type="Google" id="ProtNLM"/>
    </source>
</evidence>
<evidence type="ECO:0000256" key="1">
    <source>
        <dbReference type="ARBA" id="ARBA00007626"/>
    </source>
</evidence>
<dbReference type="NCBIfam" id="TIGR00756">
    <property type="entry name" value="PPR"/>
    <property type="match status" value="9"/>
</dbReference>
<feature type="repeat" description="PPR" evidence="3">
    <location>
        <begin position="212"/>
        <end position="246"/>
    </location>
</feature>
<feature type="repeat" description="PPR" evidence="3">
    <location>
        <begin position="459"/>
        <end position="493"/>
    </location>
</feature>
<comment type="similarity">
    <text evidence="1">Belongs to the PPR family. P subfamily.</text>
</comment>
<dbReference type="PANTHER" id="PTHR47941">
    <property type="entry name" value="PENTATRICOPEPTIDE REPEAT-CONTAINING PROTEIN 3, MITOCHONDRIAL"/>
    <property type="match status" value="1"/>
</dbReference>
<dbReference type="Gene3D" id="1.25.40.10">
    <property type="entry name" value="Tetratricopeptide repeat domain"/>
    <property type="match status" value="5"/>
</dbReference>
<evidence type="ECO:0000256" key="3">
    <source>
        <dbReference type="PROSITE-ProRule" id="PRU00708"/>
    </source>
</evidence>
<accession>A0A8J5L8M1</accession>
<organism evidence="4 5">
    <name type="scientific">Zingiber officinale</name>
    <name type="common">Ginger</name>
    <name type="synonym">Amomum zingiber</name>
    <dbReference type="NCBI Taxonomy" id="94328"/>
    <lineage>
        <taxon>Eukaryota</taxon>
        <taxon>Viridiplantae</taxon>
        <taxon>Streptophyta</taxon>
        <taxon>Embryophyta</taxon>
        <taxon>Tracheophyta</taxon>
        <taxon>Spermatophyta</taxon>
        <taxon>Magnoliopsida</taxon>
        <taxon>Liliopsida</taxon>
        <taxon>Zingiberales</taxon>
        <taxon>Zingiberaceae</taxon>
        <taxon>Zingiber</taxon>
    </lineage>
</organism>
<sequence length="557" mass="62411">MLSHAPLHHFVSCCSRNLLLLARPAHRRLFAASAQESEPADLWIAKVVSTIFQRAPTHAAAAARLSPLRPVLSPSIVFTSLRRLPDSSSALGFFYLSRSDLAVVHLPQTFTFLISCLCRSGLHEDAVKLFDEMARDGHTVDDSFVEFLANSCFEAGKLDLATGLLAAVSKYGYRFQSYTFNKFLTSLVRRDRVGDAVLFLRQNLGSQFLVVDTCSFNIIIKGLCRIGDLDTALEFFNQMQSFCCVPDIVTYNILIDGLCKADQVDRGHEILQKIQLDSACVPNVVTYTSIISGYCKIGKMEEAYEVFDDMIGAGVKPSRVTFNVLINGYGKLGNMPLAISLYERMLICGCPPDVVTFTSLINGYCRSGQLDDAMKIWDEMNQKEVKPNGYTFAVVIHCLCRKNKVGDARNLLKVLSRRRDVVPQAFFYNPVIDGLCKSGNVDEANSVLLEMEERRCTPDKYTYTILIIGHCMKGRMFEAVEIFQKMVDSGCTPDRITVDFFVPCLLKSGFPHEINKIKSFISGRRYHDHHRAGPFKGHNREIQPIELKVKPFIAVSL</sequence>
<name>A0A8J5L8M1_ZINOF</name>
<dbReference type="Pfam" id="PF01535">
    <property type="entry name" value="PPR"/>
    <property type="match status" value="1"/>
</dbReference>
<dbReference type="SUPFAM" id="SSF81901">
    <property type="entry name" value="HCP-like"/>
    <property type="match status" value="1"/>
</dbReference>
<proteinExistence type="inferred from homology"/>
<feature type="repeat" description="PPR" evidence="3">
    <location>
        <begin position="247"/>
        <end position="282"/>
    </location>
</feature>
<feature type="repeat" description="PPR" evidence="3">
    <location>
        <begin position="424"/>
        <end position="458"/>
    </location>
</feature>
<feature type="repeat" description="PPR" evidence="3">
    <location>
        <begin position="353"/>
        <end position="387"/>
    </location>
</feature>
<dbReference type="InterPro" id="IPR002885">
    <property type="entry name" value="PPR_rpt"/>
</dbReference>
<evidence type="ECO:0000313" key="5">
    <source>
        <dbReference type="Proteomes" id="UP000734854"/>
    </source>
</evidence>
<dbReference type="AlphaFoldDB" id="A0A8J5L8M1"/>
<dbReference type="InterPro" id="IPR011990">
    <property type="entry name" value="TPR-like_helical_dom_sf"/>
</dbReference>
<keyword evidence="5" id="KW-1185">Reference proteome</keyword>
<comment type="caution">
    <text evidence="4">The sequence shown here is derived from an EMBL/GenBank/DDBJ whole genome shotgun (WGS) entry which is preliminary data.</text>
</comment>